<accession>A0AAU3GYQ6</accession>
<dbReference type="EMBL" id="CP109535">
    <property type="protein sequence ID" value="WTY97542.1"/>
    <property type="molecule type" value="Genomic_DNA"/>
</dbReference>
<organism evidence="1">
    <name type="scientific">Streptomyces sp. NBC_01401</name>
    <dbReference type="NCBI Taxonomy" id="2903854"/>
    <lineage>
        <taxon>Bacteria</taxon>
        <taxon>Bacillati</taxon>
        <taxon>Actinomycetota</taxon>
        <taxon>Actinomycetes</taxon>
        <taxon>Kitasatosporales</taxon>
        <taxon>Streptomycetaceae</taxon>
        <taxon>Streptomyces</taxon>
    </lineage>
</organism>
<dbReference type="AlphaFoldDB" id="A0AAU3GYQ6"/>
<proteinExistence type="predicted"/>
<name>A0AAU3GYQ6_9ACTN</name>
<reference evidence="1" key="1">
    <citation type="submission" date="2022-10" db="EMBL/GenBank/DDBJ databases">
        <title>The complete genomes of actinobacterial strains from the NBC collection.</title>
        <authorList>
            <person name="Joergensen T.S."/>
            <person name="Alvarez Arevalo M."/>
            <person name="Sterndorff E.B."/>
            <person name="Faurdal D."/>
            <person name="Vuksanovic O."/>
            <person name="Mourched A.-S."/>
            <person name="Charusanti P."/>
            <person name="Shaw S."/>
            <person name="Blin K."/>
            <person name="Weber T."/>
        </authorList>
    </citation>
    <scope>NUCLEOTIDE SEQUENCE</scope>
    <source>
        <strain evidence="1">NBC_01401</strain>
    </source>
</reference>
<protein>
    <submittedName>
        <fullName evidence="1">Uncharacterized protein</fullName>
    </submittedName>
</protein>
<evidence type="ECO:0000313" key="1">
    <source>
        <dbReference type="EMBL" id="WTY97542.1"/>
    </source>
</evidence>
<gene>
    <name evidence="1" type="ORF">OG626_22925</name>
</gene>
<sequence length="190" mass="20162">MASSQVCDGTLTGPAATSLERIGDTDRFTELTGTNDIGDPNKFSLDLTAKRLHTKLGERSECSVYKAADDSGIYLLKIRFEPTASRPDPEKASHKQGAADNRTVFPLGLYAYVPEEDGASLLFSCATKGPEGRTPYVMASLFANKHRVDAGSTAKDRMVVLNAASRAVAEELGCAAQAKLPAKVPDALPG</sequence>